<dbReference type="InterPro" id="IPR009097">
    <property type="entry name" value="Cyclic_Pdiesterase"/>
</dbReference>
<accession>A0A1M6N831</accession>
<dbReference type="Pfam" id="PF13563">
    <property type="entry name" value="2_5_RNA_ligase2"/>
    <property type="match status" value="1"/>
</dbReference>
<keyword evidence="1" id="KW-0436">Ligase</keyword>
<dbReference type="STRING" id="198092.SAMN02745194_03719"/>
<dbReference type="GO" id="GO:0016874">
    <property type="term" value="F:ligase activity"/>
    <property type="evidence" value="ECO:0007669"/>
    <property type="project" value="UniProtKB-KW"/>
</dbReference>
<dbReference type="EMBL" id="FQZF01000025">
    <property type="protein sequence ID" value="SHJ91814.1"/>
    <property type="molecule type" value="Genomic_DNA"/>
</dbReference>
<reference evidence="1 2" key="1">
    <citation type="submission" date="2016-11" db="EMBL/GenBank/DDBJ databases">
        <authorList>
            <person name="Jaros S."/>
            <person name="Januszkiewicz K."/>
            <person name="Wedrychowicz H."/>
        </authorList>
    </citation>
    <scope>NUCLEOTIDE SEQUENCE [LARGE SCALE GENOMIC DNA]</scope>
    <source>
        <strain evidence="1 2">DSM 14916</strain>
    </source>
</reference>
<dbReference type="Gene3D" id="3.90.1140.10">
    <property type="entry name" value="Cyclic phosphodiesterase"/>
    <property type="match status" value="1"/>
</dbReference>
<sequence length="169" mass="18688">MTAAPLILTLAFDRAAFQRLDALRRAHFPPERNWIPAHLTLFHALPGEELSEVVAHLGAVCARQAPLPLRFTGLRSLGRGVALEVEAPGLLALRQQLARNWAPWLMRQDAQGWRPHVTIQNKAAPEAVRALLQELSAGFIPWEAQGEGLLLWHYRGGPWEGAASLSFEG</sequence>
<evidence type="ECO:0000313" key="2">
    <source>
        <dbReference type="Proteomes" id="UP000184387"/>
    </source>
</evidence>
<name>A0A1M6N831_9PROT</name>
<dbReference type="OrthoDB" id="793003at2"/>
<proteinExistence type="predicted"/>
<organism evidence="1 2">
    <name type="scientific">Muricoccus roseus</name>
    <dbReference type="NCBI Taxonomy" id="198092"/>
    <lineage>
        <taxon>Bacteria</taxon>
        <taxon>Pseudomonadati</taxon>
        <taxon>Pseudomonadota</taxon>
        <taxon>Alphaproteobacteria</taxon>
        <taxon>Acetobacterales</taxon>
        <taxon>Roseomonadaceae</taxon>
        <taxon>Muricoccus</taxon>
    </lineage>
</organism>
<dbReference type="AlphaFoldDB" id="A0A1M6N831"/>
<gene>
    <name evidence="1" type="ORF">SAMN02745194_03719</name>
</gene>
<dbReference type="Proteomes" id="UP000184387">
    <property type="component" value="Unassembled WGS sequence"/>
</dbReference>
<keyword evidence="2" id="KW-1185">Reference proteome</keyword>
<dbReference type="RefSeq" id="WP_073137491.1">
    <property type="nucleotide sequence ID" value="NZ_FQZF01000025.1"/>
</dbReference>
<evidence type="ECO:0000313" key="1">
    <source>
        <dbReference type="EMBL" id="SHJ91814.1"/>
    </source>
</evidence>
<protein>
    <submittedName>
        <fullName evidence="1">2'-5' RNA ligase</fullName>
    </submittedName>
</protein>
<dbReference type="SUPFAM" id="SSF55144">
    <property type="entry name" value="LigT-like"/>
    <property type="match status" value="1"/>
</dbReference>